<reference evidence="2 3" key="2">
    <citation type="submission" date="2014-07" db="EMBL/GenBank/DDBJ databases">
        <authorList>
            <person name="Zhang J.E."/>
            <person name="Yang H."/>
            <person name="Guo J."/>
            <person name="Deng Z."/>
            <person name="Luo H."/>
            <person name="Luo M."/>
            <person name="Zhao B."/>
        </authorList>
    </citation>
    <scope>NUCLEOTIDE SEQUENCE [LARGE SCALE GENOMIC DNA]</scope>
    <source>
        <strain evidence="2">ATCC 10762</strain>
        <strain evidence="3">ATCC 10762 / DSM 40127 / CCM 3239 / JCM 4008 / LMG 5968 / NBRC 12843 / NCIMB 8234 / A-377</strain>
    </source>
</reference>
<reference evidence="1" key="1">
    <citation type="journal article" date="2014" name="Int. J. Syst. Evol. Microbiol.">
        <title>Complete genome sequence of Corynebacterium casei LMG S-19264T (=DSM 44701T), isolated from a smear-ripened cheese.</title>
        <authorList>
            <consortium name="US DOE Joint Genome Institute (JGI-PGF)"/>
            <person name="Walter F."/>
            <person name="Albersmeier A."/>
            <person name="Kalinowski J."/>
            <person name="Ruckert C."/>
        </authorList>
    </citation>
    <scope>NUCLEOTIDE SEQUENCE</scope>
    <source>
        <strain evidence="1">JCM 4434</strain>
    </source>
</reference>
<proteinExistence type="predicted"/>
<protein>
    <submittedName>
        <fullName evidence="2">Uncharacterized protein</fullName>
    </submittedName>
</protein>
<evidence type="ECO:0000313" key="1">
    <source>
        <dbReference type="EMBL" id="GGV01936.1"/>
    </source>
</evidence>
<dbReference type="Proteomes" id="UP000610124">
    <property type="component" value="Unassembled WGS sequence"/>
</dbReference>
<reference evidence="3" key="4">
    <citation type="submission" date="2016-08" db="EMBL/GenBank/DDBJ databases">
        <title>Sequencing, assembly and comparative genomics of S. aureofaciens ATCC 10762.</title>
        <authorList>
            <person name="Gradnigo J.S."/>
            <person name="Johnson N."/>
            <person name="Somerville G.A."/>
        </authorList>
    </citation>
    <scope>NUCLEOTIDE SEQUENCE [LARGE SCALE GENOMIC DNA]</scope>
    <source>
        <strain evidence="3">ATCC 10762 / DSM 40127 / CCM 3239 / JCM 4008 / LMG 5968 / NBRC 12843 / NCIMB 8234 / A-377</strain>
    </source>
</reference>
<reference evidence="2" key="3">
    <citation type="submission" date="2016-08" db="EMBL/GenBank/DDBJ databases">
        <title>Sequencing, Assembly and Comparative Genomics of S. aureofaciens ATCC 10762.</title>
        <authorList>
            <person name="Gradnigo J.S."/>
            <person name="Johnson N."/>
            <person name="Somerville G.A."/>
        </authorList>
    </citation>
    <scope>NUCLEOTIDE SEQUENCE [LARGE SCALE GENOMIC DNA]</scope>
    <source>
        <strain evidence="2">ATCC 10762</strain>
    </source>
</reference>
<comment type="caution">
    <text evidence="2">The sequence shown here is derived from an EMBL/GenBank/DDBJ whole genome shotgun (WGS) entry which is preliminary data.</text>
</comment>
<name>A0A1E7N1V6_KITAU</name>
<reference evidence="1" key="5">
    <citation type="submission" date="2020-09" db="EMBL/GenBank/DDBJ databases">
        <authorList>
            <person name="Sun Q."/>
            <person name="Ohkuma M."/>
        </authorList>
    </citation>
    <scope>NUCLEOTIDE SEQUENCE</scope>
    <source>
        <strain evidence="1">JCM 4434</strain>
    </source>
</reference>
<sequence>MGTVTVSNGDAALGVGGGIANLGGSVTITAGAVRGSHASYGGGIYTDTALTMTASSVTGNTASVNGGVIYRNAGSITLLASIVAGNAPNNCAATTPLTAPC</sequence>
<dbReference type="GeneID" id="97489480"/>
<dbReference type="Proteomes" id="UP000037395">
    <property type="component" value="Unassembled WGS sequence"/>
</dbReference>
<dbReference type="OrthoDB" id="3402873at2"/>
<dbReference type="EMBL" id="JPRF03000043">
    <property type="protein sequence ID" value="OEV34662.1"/>
    <property type="molecule type" value="Genomic_DNA"/>
</dbReference>
<accession>A0A8H9I0V4</accession>
<dbReference type="RefSeq" id="WP_050366224.1">
    <property type="nucleotide sequence ID" value="NZ_BMUB01000026.1"/>
</dbReference>
<accession>A0A1E7N1V6</accession>
<dbReference type="AlphaFoldDB" id="A0A1E7N1V6"/>
<keyword evidence="3" id="KW-1185">Reference proteome</keyword>
<organism evidence="2 3">
    <name type="scientific">Kitasatospora aureofaciens</name>
    <name type="common">Streptomyces aureofaciens</name>
    <dbReference type="NCBI Taxonomy" id="1894"/>
    <lineage>
        <taxon>Bacteria</taxon>
        <taxon>Bacillati</taxon>
        <taxon>Actinomycetota</taxon>
        <taxon>Actinomycetes</taxon>
        <taxon>Kitasatosporales</taxon>
        <taxon>Streptomycetaceae</taxon>
        <taxon>Kitasatospora</taxon>
    </lineage>
</organism>
<evidence type="ECO:0000313" key="2">
    <source>
        <dbReference type="EMBL" id="OEV34662.1"/>
    </source>
</evidence>
<evidence type="ECO:0000313" key="3">
    <source>
        <dbReference type="Proteomes" id="UP000037395"/>
    </source>
</evidence>
<dbReference type="EMBL" id="BMUB01000026">
    <property type="protein sequence ID" value="GGV01936.1"/>
    <property type="molecule type" value="Genomic_DNA"/>
</dbReference>
<dbReference type="KEGG" id="kau:B6264_26560"/>
<gene>
    <name evidence="1" type="ORF">GCM10010502_65750</name>
    <name evidence="2" type="ORF">HS99_0009215</name>
</gene>